<dbReference type="SUPFAM" id="SSF48340">
    <property type="entry name" value="Interferon-induced guanylate-binding protein 1 (GBP1), C-terminal domain"/>
    <property type="match status" value="1"/>
</dbReference>
<accession>A0A7N4PLZ3</accession>
<dbReference type="InterPro" id="IPR015894">
    <property type="entry name" value="Guanylate-bd_N"/>
</dbReference>
<feature type="domain" description="GB1/RHD3-type G" evidence="8">
    <location>
        <begin position="35"/>
        <end position="285"/>
    </location>
</feature>
<dbReference type="FunFam" id="1.20.1000.10:FF:000001">
    <property type="entry name" value="Guanylate binding protein 1"/>
    <property type="match status" value="1"/>
</dbReference>
<evidence type="ECO:0000256" key="7">
    <source>
        <dbReference type="SAM" id="Coils"/>
    </source>
</evidence>
<dbReference type="Proteomes" id="UP000007648">
    <property type="component" value="Unassembled WGS sequence"/>
</dbReference>
<dbReference type="Ensembl" id="ENSSHAT00000051086.1">
    <property type="protein sequence ID" value="ENSSHAP00000039377.1"/>
    <property type="gene ID" value="ENSSHAG00000023596.1"/>
</dbReference>
<evidence type="ECO:0000256" key="6">
    <source>
        <dbReference type="PROSITE-ProRule" id="PRU01052"/>
    </source>
</evidence>
<evidence type="ECO:0000259" key="8">
    <source>
        <dbReference type="PROSITE" id="PS51715"/>
    </source>
</evidence>
<keyword evidence="1" id="KW-0399">Innate immunity</keyword>
<evidence type="ECO:0000256" key="1">
    <source>
        <dbReference type="ARBA" id="ARBA00022588"/>
    </source>
</evidence>
<evidence type="ECO:0000256" key="3">
    <source>
        <dbReference type="ARBA" id="ARBA00022801"/>
    </source>
</evidence>
<evidence type="ECO:0000256" key="4">
    <source>
        <dbReference type="ARBA" id="ARBA00022859"/>
    </source>
</evidence>
<keyword evidence="7" id="KW-0175">Coiled coil</keyword>
<dbReference type="Gene3D" id="1.20.1000.10">
    <property type="entry name" value="Guanylate-binding protein, C-terminal domain"/>
    <property type="match status" value="1"/>
</dbReference>
<dbReference type="GO" id="GO:0005525">
    <property type="term" value="F:GTP binding"/>
    <property type="evidence" value="ECO:0007669"/>
    <property type="project" value="UniProtKB-KW"/>
</dbReference>
<dbReference type="CDD" id="cd16269">
    <property type="entry name" value="GBP_C"/>
    <property type="match status" value="1"/>
</dbReference>
<evidence type="ECO:0000313" key="10">
    <source>
        <dbReference type="Proteomes" id="UP000007648"/>
    </source>
</evidence>
<dbReference type="Ensembl" id="ENSSHAT00000040832.1">
    <property type="protein sequence ID" value="ENSSHAP00000038155.1"/>
    <property type="gene ID" value="ENSSHAG00000023596.1"/>
</dbReference>
<dbReference type="PANTHER" id="PTHR10751">
    <property type="entry name" value="GUANYLATE BINDING PROTEIN"/>
    <property type="match status" value="1"/>
</dbReference>
<organism evidence="9 10">
    <name type="scientific">Sarcophilus harrisii</name>
    <name type="common">Tasmanian devil</name>
    <name type="synonym">Sarcophilus laniarius</name>
    <dbReference type="NCBI Taxonomy" id="9305"/>
    <lineage>
        <taxon>Eukaryota</taxon>
        <taxon>Metazoa</taxon>
        <taxon>Chordata</taxon>
        <taxon>Craniata</taxon>
        <taxon>Vertebrata</taxon>
        <taxon>Euteleostomi</taxon>
        <taxon>Mammalia</taxon>
        <taxon>Metatheria</taxon>
        <taxon>Dasyuromorphia</taxon>
        <taxon>Dasyuridae</taxon>
        <taxon>Sarcophilus</taxon>
    </lineage>
</organism>
<dbReference type="Gene3D" id="3.40.50.300">
    <property type="entry name" value="P-loop containing nucleotide triphosphate hydrolases"/>
    <property type="match status" value="1"/>
</dbReference>
<dbReference type="InterPro" id="IPR036543">
    <property type="entry name" value="Guanylate-bd_C_sf"/>
</dbReference>
<dbReference type="GO" id="GO:0045087">
    <property type="term" value="P:innate immune response"/>
    <property type="evidence" value="ECO:0007669"/>
    <property type="project" value="UniProtKB-KW"/>
</dbReference>
<dbReference type="Pfam" id="PF02263">
    <property type="entry name" value="GBP"/>
    <property type="match status" value="1"/>
</dbReference>
<protein>
    <recommendedName>
        <fullName evidence="8">GB1/RHD3-type G domain-containing protein</fullName>
    </recommendedName>
</protein>
<dbReference type="Pfam" id="PF02841">
    <property type="entry name" value="GBP_C"/>
    <property type="match status" value="1"/>
</dbReference>
<evidence type="ECO:0000313" key="9">
    <source>
        <dbReference type="Ensembl" id="ENSSHAP00000039377.1"/>
    </source>
</evidence>
<keyword evidence="2" id="KW-0547">Nucleotide-binding</keyword>
<dbReference type="InterPro" id="IPR027417">
    <property type="entry name" value="P-loop_NTPase"/>
</dbReference>
<dbReference type="PROSITE" id="PS51715">
    <property type="entry name" value="G_GB1_RHD3"/>
    <property type="match status" value="1"/>
</dbReference>
<dbReference type="InterPro" id="IPR030386">
    <property type="entry name" value="G_GB1_RHD3_dom"/>
</dbReference>
<dbReference type="InterPro" id="IPR037684">
    <property type="entry name" value="GBP_C"/>
</dbReference>
<dbReference type="GeneTree" id="ENSGT00940000154265"/>
<proteinExistence type="inferred from homology"/>
<reference evidence="9" key="2">
    <citation type="submission" date="2025-05" db="UniProtKB">
        <authorList>
            <consortium name="Ensembl"/>
        </authorList>
    </citation>
    <scope>IDENTIFICATION</scope>
</reference>
<keyword evidence="3" id="KW-0378">Hydrolase</keyword>
<keyword evidence="5" id="KW-0342">GTP-binding</keyword>
<comment type="similarity">
    <text evidence="6">Belongs to the TRAFAC class dynamin-like GTPase superfamily. GB1/RHD3 GTPase family.</text>
</comment>
<reference evidence="9 10" key="1">
    <citation type="journal article" date="2011" name="Proc. Natl. Acad. Sci. U.S.A.">
        <title>Genetic diversity and population structure of the endangered marsupial Sarcophilus harrisii (Tasmanian devil).</title>
        <authorList>
            <person name="Miller W."/>
            <person name="Hayes V.M."/>
            <person name="Ratan A."/>
            <person name="Petersen D.C."/>
            <person name="Wittekindt N.E."/>
            <person name="Miller J."/>
            <person name="Walenz B."/>
            <person name="Knight J."/>
            <person name="Qi J."/>
            <person name="Zhao F."/>
            <person name="Wang Q."/>
            <person name="Bedoya-Reina O.C."/>
            <person name="Katiyar N."/>
            <person name="Tomsho L.P."/>
            <person name="Kasson L.M."/>
            <person name="Hardie R.A."/>
            <person name="Woodbridge P."/>
            <person name="Tindall E.A."/>
            <person name="Bertelsen M.F."/>
            <person name="Dixon D."/>
            <person name="Pyecroft S."/>
            <person name="Helgen K.M."/>
            <person name="Lesk A.M."/>
            <person name="Pringle T.H."/>
            <person name="Patterson N."/>
            <person name="Zhang Y."/>
            <person name="Kreiss A."/>
            <person name="Woods G.M."/>
            <person name="Jones M.E."/>
            <person name="Schuster S.C."/>
        </authorList>
    </citation>
    <scope>NUCLEOTIDE SEQUENCE [LARGE SCALE GENOMIC DNA]</scope>
</reference>
<dbReference type="InterPro" id="IPR003191">
    <property type="entry name" value="Guanylate-bd/ATL_C"/>
</dbReference>
<dbReference type="Ensembl" id="ENSSHAT00000052025.1">
    <property type="protein sequence ID" value="ENSSHAP00000040672.1"/>
    <property type="gene ID" value="ENSSHAG00000023596.1"/>
</dbReference>
<evidence type="ECO:0000256" key="5">
    <source>
        <dbReference type="ARBA" id="ARBA00023134"/>
    </source>
</evidence>
<keyword evidence="10" id="KW-1185">Reference proteome</keyword>
<evidence type="ECO:0000256" key="2">
    <source>
        <dbReference type="ARBA" id="ARBA00022741"/>
    </source>
</evidence>
<feature type="coiled-coil region" evidence="7">
    <location>
        <begin position="481"/>
        <end position="588"/>
    </location>
</feature>
<dbReference type="SUPFAM" id="SSF52540">
    <property type="entry name" value="P-loop containing nucleoside triphosphate hydrolases"/>
    <property type="match status" value="1"/>
</dbReference>
<sequence length="628" mass="71690">MSLAVFMETPICLVENIDGELKLNPHALQILTSITKPVIVVAIAGLRRTGKSYLMKRLAGLNPFFSLGSTVQSETKGIWMWCVPHPSKQDHVLVLLDTEGLGDVEKGDPKNDSWIVVLAILLSSTFVYNSMNAIDHQALAQMQYLRELTKQIKVKISPNAAGEEESEVFVGFFPDFVWTVRDFTQELKADGRPITSDQYLENALKLSINKYHRFEMADLSRQCIRKFFPKRNCFVFDRPTKDKSLLACLQDVPDRQLEPLFRNQIDCFCYYILSSAKPKTLSGGIKINGRRLGKLLETYVRAISSGDVPCLENAVMSLAQTENPAAVQKAAQHYVEQMALKVDFPTETLQDLLSIHTECEKEALSIFMKYSFKDKNQKYQKDLLQILETKKDGFIHQNEETSTKYCQTQLEQLSQSLREAISKGTFSVPGGYNLFRKEKEEIINNYHQMPRKGLKADEVLQKFLQSLAVTEDSILQTDQALTEQEKALQVEQIKREAAEKEKKLLKQQQVEMQQKMEAQQRSFEENMNLLKRKIVEDRYKILEEKKLILDSKLKEQEKLIKEGLQKKAEEMNKTIEVLQAKIKDIENQNSSWLPMLLDTAGTIMMVMLPGEGKIAGLRLKALATSLSK</sequence>
<dbReference type="AlphaFoldDB" id="A0A7N4PLZ3"/>
<dbReference type="CDD" id="cd01851">
    <property type="entry name" value="GBP"/>
    <property type="match status" value="1"/>
</dbReference>
<gene>
    <name evidence="9" type="primary">LOC116423784</name>
</gene>
<name>A0A7N4PLZ3_SARHA</name>
<keyword evidence="4" id="KW-0391">Immunity</keyword>
<dbReference type="FunFam" id="3.40.50.300:FF:000422">
    <property type="entry name" value="Guanylate-binding protein 1"/>
    <property type="match status" value="1"/>
</dbReference>
<dbReference type="GO" id="GO:0003924">
    <property type="term" value="F:GTPase activity"/>
    <property type="evidence" value="ECO:0007669"/>
    <property type="project" value="InterPro"/>
</dbReference>